<dbReference type="GO" id="GO:0004312">
    <property type="term" value="F:fatty acid synthase activity"/>
    <property type="evidence" value="ECO:0007669"/>
    <property type="project" value="TreeGrafter"/>
</dbReference>
<dbReference type="InterPro" id="IPR036736">
    <property type="entry name" value="ACP-like_sf"/>
</dbReference>
<dbReference type="GO" id="GO:0006633">
    <property type="term" value="P:fatty acid biosynthetic process"/>
    <property type="evidence" value="ECO:0007669"/>
    <property type="project" value="TreeGrafter"/>
</dbReference>
<dbReference type="InterPro" id="IPR036291">
    <property type="entry name" value="NAD(P)-bd_dom_sf"/>
</dbReference>
<reference evidence="4 5" key="1">
    <citation type="submission" date="2019-03" db="EMBL/GenBank/DDBJ databases">
        <title>The genome sequence of a newly discovered highly antifungal drug resistant Aspergillus species, Aspergillus tanneri NIH 1004.</title>
        <authorList>
            <person name="Mounaud S."/>
            <person name="Singh I."/>
            <person name="Joardar V."/>
            <person name="Pakala S."/>
            <person name="Pakala S."/>
            <person name="Venepally P."/>
            <person name="Hoover J."/>
            <person name="Nierman W."/>
            <person name="Chung J."/>
            <person name="Losada L."/>
        </authorList>
    </citation>
    <scope>NUCLEOTIDE SEQUENCE [LARGE SCALE GENOMIC DNA]</scope>
    <source>
        <strain evidence="4 5">NIH1004</strain>
    </source>
</reference>
<dbReference type="InterPro" id="IPR006162">
    <property type="entry name" value="Ppantetheine_attach_site"/>
</dbReference>
<proteinExistence type="predicted"/>
<dbReference type="AlphaFoldDB" id="A0A4S3JN28"/>
<evidence type="ECO:0000259" key="3">
    <source>
        <dbReference type="Pfam" id="PF08659"/>
    </source>
</evidence>
<evidence type="ECO:0000313" key="5">
    <source>
        <dbReference type="Proteomes" id="UP000308092"/>
    </source>
</evidence>
<dbReference type="GO" id="GO:0016874">
    <property type="term" value="F:ligase activity"/>
    <property type="evidence" value="ECO:0007669"/>
    <property type="project" value="UniProtKB-KW"/>
</dbReference>
<dbReference type="SUPFAM" id="SSF51735">
    <property type="entry name" value="NAD(P)-binding Rossmann-fold domains"/>
    <property type="match status" value="1"/>
</dbReference>
<keyword evidence="2" id="KW-0597">Phosphoprotein</keyword>
<dbReference type="GO" id="GO:0044550">
    <property type="term" value="P:secondary metabolite biosynthetic process"/>
    <property type="evidence" value="ECO:0007669"/>
    <property type="project" value="TreeGrafter"/>
</dbReference>
<name>A0A4S3JN28_9EURO</name>
<organism evidence="4 5">
    <name type="scientific">Aspergillus tanneri</name>
    <dbReference type="NCBI Taxonomy" id="1220188"/>
    <lineage>
        <taxon>Eukaryota</taxon>
        <taxon>Fungi</taxon>
        <taxon>Dikarya</taxon>
        <taxon>Ascomycota</taxon>
        <taxon>Pezizomycotina</taxon>
        <taxon>Eurotiomycetes</taxon>
        <taxon>Eurotiomycetidae</taxon>
        <taxon>Eurotiales</taxon>
        <taxon>Aspergillaceae</taxon>
        <taxon>Aspergillus</taxon>
        <taxon>Aspergillus subgen. Circumdati</taxon>
    </lineage>
</organism>
<dbReference type="Proteomes" id="UP000308092">
    <property type="component" value="Unassembled WGS sequence"/>
</dbReference>
<dbReference type="Gene3D" id="3.40.50.720">
    <property type="entry name" value="NAD(P)-binding Rossmann-like Domain"/>
    <property type="match status" value="1"/>
</dbReference>
<dbReference type="Pfam" id="PF08659">
    <property type="entry name" value="KR"/>
    <property type="match status" value="1"/>
</dbReference>
<gene>
    <name evidence="4" type="ORF">EYZ11_003586</name>
</gene>
<dbReference type="EMBL" id="SOSA01000093">
    <property type="protein sequence ID" value="THC96925.1"/>
    <property type="molecule type" value="Genomic_DNA"/>
</dbReference>
<dbReference type="InterPro" id="IPR050091">
    <property type="entry name" value="PKS_NRPS_Biosynth_Enz"/>
</dbReference>
<dbReference type="SUPFAM" id="SSF47336">
    <property type="entry name" value="ACP-like"/>
    <property type="match status" value="1"/>
</dbReference>
<dbReference type="InterPro" id="IPR013968">
    <property type="entry name" value="PKS_KR"/>
</dbReference>
<feature type="domain" description="Ketoreductase (KR)" evidence="3">
    <location>
        <begin position="1"/>
        <end position="47"/>
    </location>
</feature>
<dbReference type="PANTHER" id="PTHR43775:SF37">
    <property type="entry name" value="SI:DKEY-61P9.11"/>
    <property type="match status" value="1"/>
</dbReference>
<keyword evidence="1" id="KW-0596">Phosphopantetheine</keyword>
<dbReference type="STRING" id="1220188.A0A4S3JN28"/>
<evidence type="ECO:0000256" key="2">
    <source>
        <dbReference type="ARBA" id="ARBA00022553"/>
    </source>
</evidence>
<evidence type="ECO:0000256" key="1">
    <source>
        <dbReference type="ARBA" id="ARBA00022450"/>
    </source>
</evidence>
<protein>
    <recommendedName>
        <fullName evidence="3">Ketoreductase (KR) domain-containing protein</fullName>
    </recommendedName>
</protein>
<keyword evidence="5" id="KW-1185">Reference proteome</keyword>
<sequence length="201" mass="21679">MTSSISAVLGKPGQANYCAGNSYLDSLAWYRRKHGLATSSIALPMVHDVGVVAENEDIEVSLGRKGMYGIDEREMLQAFEAGMLQEPHSSIEDAKFGEAQIVLGLQPVALTAAMTAAQTTNAYWANDARLVEIRRSVDTLTSSIEKFEMRGSSIGSYGVDSVIGVELRTWLSKELGLDVGFQALLGAKMDFEKLAQIAITA</sequence>
<dbReference type="PROSITE" id="PS00012">
    <property type="entry name" value="PHOSPHOPANTETHEINE"/>
    <property type="match status" value="1"/>
</dbReference>
<accession>A0A4S3JN28</accession>
<dbReference type="VEuPathDB" id="FungiDB:EYZ11_003586"/>
<dbReference type="PANTHER" id="PTHR43775">
    <property type="entry name" value="FATTY ACID SYNTHASE"/>
    <property type="match status" value="1"/>
</dbReference>
<evidence type="ECO:0000313" key="4">
    <source>
        <dbReference type="EMBL" id="THC96925.1"/>
    </source>
</evidence>
<comment type="caution">
    <text evidence="4">The sequence shown here is derived from an EMBL/GenBank/DDBJ whole genome shotgun (WGS) entry which is preliminary data.</text>
</comment>